<evidence type="ECO:0000256" key="3">
    <source>
        <dbReference type="ARBA" id="ARBA00022980"/>
    </source>
</evidence>
<evidence type="ECO:0000256" key="2">
    <source>
        <dbReference type="ARBA" id="ARBA00011838"/>
    </source>
</evidence>
<dbReference type="CDD" id="cd01658">
    <property type="entry name" value="Ribosomal_L30"/>
    <property type="match status" value="1"/>
</dbReference>
<dbReference type="Gene3D" id="3.30.1390.20">
    <property type="entry name" value="Ribosomal protein L30, ferredoxin-like fold domain"/>
    <property type="match status" value="1"/>
</dbReference>
<dbReference type="GO" id="GO:0006412">
    <property type="term" value="P:translation"/>
    <property type="evidence" value="ECO:0007669"/>
    <property type="project" value="UniProtKB-UniRule"/>
</dbReference>
<evidence type="ECO:0000256" key="5">
    <source>
        <dbReference type="HAMAP-Rule" id="MF_01371"/>
    </source>
</evidence>
<dbReference type="AlphaFoldDB" id="A0A937DDV3"/>
<dbReference type="PIRSF" id="PIRSF002211">
    <property type="entry name" value="Ribosomal_L30_bac-type"/>
    <property type="match status" value="1"/>
</dbReference>
<dbReference type="FunFam" id="3.30.1390.20:FF:000001">
    <property type="entry name" value="50S ribosomal protein L30"/>
    <property type="match status" value="1"/>
</dbReference>
<feature type="domain" description="Large ribosomal subunit protein uL30-like ferredoxin-like fold" evidence="6">
    <location>
        <begin position="5"/>
        <end position="55"/>
    </location>
</feature>
<dbReference type="SUPFAM" id="SSF55129">
    <property type="entry name" value="Ribosomal protein L30p/L7e"/>
    <property type="match status" value="1"/>
</dbReference>
<dbReference type="PANTHER" id="PTHR15892:SF2">
    <property type="entry name" value="LARGE RIBOSOMAL SUBUNIT PROTEIN UL30M"/>
    <property type="match status" value="1"/>
</dbReference>
<dbReference type="HAMAP" id="MF_01371_B">
    <property type="entry name" value="Ribosomal_uL30_B"/>
    <property type="match status" value="1"/>
</dbReference>
<dbReference type="GO" id="GO:0022625">
    <property type="term" value="C:cytosolic large ribosomal subunit"/>
    <property type="evidence" value="ECO:0007669"/>
    <property type="project" value="TreeGrafter"/>
</dbReference>
<keyword evidence="8" id="KW-1185">Reference proteome</keyword>
<name>A0A937DDV3_9BACT</name>
<dbReference type="Pfam" id="PF00327">
    <property type="entry name" value="Ribosomal_L30"/>
    <property type="match status" value="1"/>
</dbReference>
<dbReference type="GO" id="GO:0003735">
    <property type="term" value="F:structural constituent of ribosome"/>
    <property type="evidence" value="ECO:0007669"/>
    <property type="project" value="InterPro"/>
</dbReference>
<evidence type="ECO:0000256" key="1">
    <source>
        <dbReference type="ARBA" id="ARBA00007594"/>
    </source>
</evidence>
<dbReference type="InterPro" id="IPR036919">
    <property type="entry name" value="Ribo_uL30_ferredoxin-like_sf"/>
</dbReference>
<dbReference type="EMBL" id="JAERQG010000001">
    <property type="protein sequence ID" value="MBL0764612.1"/>
    <property type="molecule type" value="Genomic_DNA"/>
</dbReference>
<gene>
    <name evidence="5 7" type="primary">rpmD</name>
    <name evidence="7" type="ORF">JKP34_05075</name>
</gene>
<dbReference type="PANTHER" id="PTHR15892">
    <property type="entry name" value="MITOCHONDRIAL RIBOSOMAL PROTEIN L30"/>
    <property type="match status" value="1"/>
</dbReference>
<sequence length="60" mass="6611">MAKTIKVTQIRSVIGRPEVQKRTIQALGLGKINKTVEKTLTPQIEGMINKVNHLVTVTEG</sequence>
<evidence type="ECO:0000313" key="8">
    <source>
        <dbReference type="Proteomes" id="UP000642920"/>
    </source>
</evidence>
<evidence type="ECO:0000259" key="6">
    <source>
        <dbReference type="Pfam" id="PF00327"/>
    </source>
</evidence>
<keyword evidence="3 5" id="KW-0689">Ribosomal protein</keyword>
<comment type="caution">
    <text evidence="7">The sequence shown here is derived from an EMBL/GenBank/DDBJ whole genome shotgun (WGS) entry which is preliminary data.</text>
</comment>
<accession>A0A937DDV3</accession>
<dbReference type="InterPro" id="IPR005996">
    <property type="entry name" value="Ribosomal_uL30_bac-type"/>
</dbReference>
<reference evidence="7" key="1">
    <citation type="submission" date="2021-01" db="EMBL/GenBank/DDBJ databases">
        <title>Marivirga sp. nov., isolated from intertidal surface sediments.</title>
        <authorList>
            <person name="Zhang M."/>
        </authorList>
    </citation>
    <scope>NUCLEOTIDE SEQUENCE</scope>
    <source>
        <strain evidence="7">SM1354</strain>
    </source>
</reference>
<keyword evidence="4 5" id="KW-0687">Ribonucleoprotein</keyword>
<dbReference type="RefSeq" id="WP_201918343.1">
    <property type="nucleotide sequence ID" value="NZ_JAERQG010000001.1"/>
</dbReference>
<dbReference type="InterPro" id="IPR016082">
    <property type="entry name" value="Ribosomal_uL30_ferredoxin-like"/>
</dbReference>
<dbReference type="NCBIfam" id="TIGR01308">
    <property type="entry name" value="rpmD_bact"/>
    <property type="match status" value="1"/>
</dbReference>
<proteinExistence type="inferred from homology"/>
<comment type="subunit">
    <text evidence="2 5">Part of the 50S ribosomal subunit.</text>
</comment>
<organism evidence="7 8">
    <name type="scientific">Marivirga atlantica</name>
    <dbReference type="NCBI Taxonomy" id="1548457"/>
    <lineage>
        <taxon>Bacteria</taxon>
        <taxon>Pseudomonadati</taxon>
        <taxon>Bacteroidota</taxon>
        <taxon>Cytophagia</taxon>
        <taxon>Cytophagales</taxon>
        <taxon>Marivirgaceae</taxon>
        <taxon>Marivirga</taxon>
    </lineage>
</organism>
<protein>
    <recommendedName>
        <fullName evidence="5">Large ribosomal subunit protein uL30</fullName>
    </recommendedName>
</protein>
<evidence type="ECO:0000256" key="4">
    <source>
        <dbReference type="ARBA" id="ARBA00023274"/>
    </source>
</evidence>
<evidence type="ECO:0000313" key="7">
    <source>
        <dbReference type="EMBL" id="MBL0764612.1"/>
    </source>
</evidence>
<comment type="similarity">
    <text evidence="1 5">Belongs to the universal ribosomal protein uL30 family.</text>
</comment>
<dbReference type="Proteomes" id="UP000642920">
    <property type="component" value="Unassembled WGS sequence"/>
</dbReference>